<organism evidence="2 3">
    <name type="scientific">Mucilaginibacter polytrichastri</name>
    <dbReference type="NCBI Taxonomy" id="1302689"/>
    <lineage>
        <taxon>Bacteria</taxon>
        <taxon>Pseudomonadati</taxon>
        <taxon>Bacteroidota</taxon>
        <taxon>Sphingobacteriia</taxon>
        <taxon>Sphingobacteriales</taxon>
        <taxon>Sphingobacteriaceae</taxon>
        <taxon>Mucilaginibacter</taxon>
    </lineage>
</organism>
<feature type="transmembrane region" description="Helical" evidence="1">
    <location>
        <begin position="9"/>
        <end position="30"/>
    </location>
</feature>
<evidence type="ECO:0008006" key="4">
    <source>
        <dbReference type="Google" id="ProtNLM"/>
    </source>
</evidence>
<sequence length="138" mass="14795">MRSDIKNAVMYGLFIGVLSIIWLVIVQKIWPGVKDNTLSLYEYLSGLIPLIGLFLGINAYRASLNGEMGFIQALVQCFKILIIGGGIAVLAGALYIGTITETGTASDLSGRLFAALLIGIILAFGVSLLLMTKSRKID</sequence>
<reference evidence="2 3" key="1">
    <citation type="submission" date="2016-11" db="EMBL/GenBank/DDBJ databases">
        <title>Whole Genome Sequencing of Mucilaginibacter polytrichastri RG4-7(T) isolated from the moss sample.</title>
        <authorList>
            <person name="Li Y."/>
        </authorList>
    </citation>
    <scope>NUCLEOTIDE SEQUENCE [LARGE SCALE GENOMIC DNA]</scope>
    <source>
        <strain evidence="2 3">RG4-7</strain>
    </source>
</reference>
<evidence type="ECO:0000313" key="3">
    <source>
        <dbReference type="Proteomes" id="UP000186720"/>
    </source>
</evidence>
<keyword evidence="1" id="KW-0472">Membrane</keyword>
<protein>
    <recommendedName>
        <fullName evidence="4">DUF4199 domain-containing protein</fullName>
    </recommendedName>
</protein>
<keyword evidence="3" id="KW-1185">Reference proteome</keyword>
<accession>A0A1Q6A4P0</accession>
<feature type="transmembrane region" description="Helical" evidence="1">
    <location>
        <begin position="112"/>
        <end position="131"/>
    </location>
</feature>
<dbReference type="Proteomes" id="UP000186720">
    <property type="component" value="Unassembled WGS sequence"/>
</dbReference>
<dbReference type="OrthoDB" id="796718at2"/>
<feature type="transmembrane region" description="Helical" evidence="1">
    <location>
        <begin position="80"/>
        <end position="100"/>
    </location>
</feature>
<keyword evidence="1" id="KW-0812">Transmembrane</keyword>
<dbReference type="RefSeq" id="WP_074491659.1">
    <property type="nucleotide sequence ID" value="NZ_FPAM01000007.1"/>
</dbReference>
<dbReference type="AlphaFoldDB" id="A0A1Q6A4P0"/>
<gene>
    <name evidence="2" type="ORF">RG47T_4462</name>
</gene>
<dbReference type="STRING" id="1302689.RG47T_4462"/>
<comment type="caution">
    <text evidence="2">The sequence shown here is derived from an EMBL/GenBank/DDBJ whole genome shotgun (WGS) entry which is preliminary data.</text>
</comment>
<dbReference type="EMBL" id="MPPL01000001">
    <property type="protein sequence ID" value="OKS88984.1"/>
    <property type="molecule type" value="Genomic_DNA"/>
</dbReference>
<keyword evidence="1" id="KW-1133">Transmembrane helix</keyword>
<proteinExistence type="predicted"/>
<evidence type="ECO:0000313" key="2">
    <source>
        <dbReference type="EMBL" id="OKS88984.1"/>
    </source>
</evidence>
<name>A0A1Q6A4P0_9SPHI</name>
<evidence type="ECO:0000256" key="1">
    <source>
        <dbReference type="SAM" id="Phobius"/>
    </source>
</evidence>
<feature type="transmembrane region" description="Helical" evidence="1">
    <location>
        <begin position="42"/>
        <end position="60"/>
    </location>
</feature>